<dbReference type="EMBL" id="JARPXL010000006">
    <property type="protein sequence ID" value="MDT2544216.1"/>
    <property type="molecule type" value="Genomic_DNA"/>
</dbReference>
<proteinExistence type="predicted"/>
<dbReference type="AlphaFoldDB" id="A0AAW8T4P8"/>
<dbReference type="Proteomes" id="UP001254770">
    <property type="component" value="Unassembled WGS sequence"/>
</dbReference>
<organism evidence="1 2">
    <name type="scientific">Enterococcus raffinosus</name>
    <dbReference type="NCBI Taxonomy" id="71452"/>
    <lineage>
        <taxon>Bacteria</taxon>
        <taxon>Bacillati</taxon>
        <taxon>Bacillota</taxon>
        <taxon>Bacilli</taxon>
        <taxon>Lactobacillales</taxon>
        <taxon>Enterococcaceae</taxon>
        <taxon>Enterococcus</taxon>
    </lineage>
</organism>
<comment type="caution">
    <text evidence="1">The sequence shown here is derived from an EMBL/GenBank/DDBJ whole genome shotgun (WGS) entry which is preliminary data.</text>
</comment>
<protein>
    <submittedName>
        <fullName evidence="1">Uncharacterized protein</fullName>
    </submittedName>
</protein>
<gene>
    <name evidence="1" type="ORF">P7D69_07710</name>
</gene>
<accession>A0AAW8T4P8</accession>
<sequence>MNLKHKVRINVTDEVGNKQEVLQGGVRHLPRWFARWLFGKGNTNKILVLTPGETIESVEIHEVNKKGA</sequence>
<dbReference type="RefSeq" id="WP_010753849.1">
    <property type="nucleotide sequence ID" value="NZ_JARPXL010000006.1"/>
</dbReference>
<evidence type="ECO:0000313" key="2">
    <source>
        <dbReference type="Proteomes" id="UP001254770"/>
    </source>
</evidence>
<name>A0AAW8T4P8_9ENTE</name>
<evidence type="ECO:0000313" key="1">
    <source>
        <dbReference type="EMBL" id="MDT2544216.1"/>
    </source>
</evidence>
<dbReference type="GeneID" id="78365548"/>
<reference evidence="1" key="1">
    <citation type="submission" date="2023-03" db="EMBL/GenBank/DDBJ databases">
        <authorList>
            <person name="Shen W."/>
            <person name="Cai J."/>
        </authorList>
    </citation>
    <scope>NUCLEOTIDE SEQUENCE</scope>
    <source>
        <strain evidence="1">Y15</strain>
    </source>
</reference>